<gene>
    <name evidence="2" type="ORF">RHTO0S_23e00606g</name>
</gene>
<proteinExistence type="predicted"/>
<dbReference type="InterPro" id="IPR019129">
    <property type="entry name" value="Folate-sensitive_fs_Fra10Ac1"/>
</dbReference>
<organism evidence="2">
    <name type="scientific">Rhodotorula toruloides</name>
    <name type="common">Yeast</name>
    <name type="synonym">Rhodosporidium toruloides</name>
    <dbReference type="NCBI Taxonomy" id="5286"/>
    <lineage>
        <taxon>Eukaryota</taxon>
        <taxon>Fungi</taxon>
        <taxon>Dikarya</taxon>
        <taxon>Basidiomycota</taxon>
        <taxon>Pucciniomycotina</taxon>
        <taxon>Microbotryomycetes</taxon>
        <taxon>Sporidiobolales</taxon>
        <taxon>Sporidiobolaceae</taxon>
        <taxon>Rhodotorula</taxon>
    </lineage>
</organism>
<feature type="region of interest" description="Disordered" evidence="1">
    <location>
        <begin position="204"/>
        <end position="313"/>
    </location>
</feature>
<reference evidence="2" key="1">
    <citation type="journal article" date="2014" name="Genome Announc.">
        <title>Draft genome sequence of Rhodosporidium toruloides CECT1137, an oleaginous yeast of biotechnological interest.</title>
        <authorList>
            <person name="Morin N."/>
            <person name="Calcas X."/>
            <person name="Devillers H."/>
            <person name="Durrens P."/>
            <person name="Sherman D.J."/>
            <person name="Nicaud J.-M."/>
            <person name="Neuveglise C."/>
        </authorList>
    </citation>
    <scope>NUCLEOTIDE SEQUENCE</scope>
    <source>
        <strain evidence="2">CECT1137</strain>
    </source>
</reference>
<feature type="compositionally biased region" description="Basic residues" evidence="1">
    <location>
        <begin position="298"/>
        <end position="313"/>
    </location>
</feature>
<feature type="region of interest" description="Disordered" evidence="1">
    <location>
        <begin position="1"/>
        <end position="35"/>
    </location>
</feature>
<feature type="compositionally biased region" description="Basic and acidic residues" evidence="1">
    <location>
        <begin position="229"/>
        <end position="253"/>
    </location>
</feature>
<evidence type="ECO:0000256" key="1">
    <source>
        <dbReference type="SAM" id="MobiDB-lite"/>
    </source>
</evidence>
<name>A0A061BIC3_RHOTO</name>
<dbReference type="AlphaFoldDB" id="A0A061BIC3"/>
<feature type="compositionally biased region" description="Polar residues" evidence="1">
    <location>
        <begin position="1"/>
        <end position="12"/>
    </location>
</feature>
<dbReference type="Pfam" id="PF09725">
    <property type="entry name" value="Fra10Ac1"/>
    <property type="match status" value="1"/>
</dbReference>
<feature type="compositionally biased region" description="Basic and acidic residues" evidence="1">
    <location>
        <begin position="277"/>
        <end position="297"/>
    </location>
</feature>
<sequence>MDRGYRSSSSRAGPSDETASKRRRVETLAPETAHERHQRLFRLKQSYERGRVPPKPQSKHELEILKERHQFVRDSDVDPAALTWEDQLAYKYYETLFKEFAVVNLKHYKSGAIALRWRTEDEVLSGIGHLTCGSLRCRYHEPSPSMLASLEDPDVPPDPESTAPLVETTLEELEMPFGYLEGGVKKTTLVKVVLCRECAKKLRHGRKKAKEEREKMALVAAGRTSVAGPRDEANRRDGERIRSRHEEGEERFRRDRRSSGRSGSSEDEDAGPGLPPDLRDERRRRQSTEARHNDSSSRSRRRSASPRRYRSPQ</sequence>
<evidence type="ECO:0000313" key="2">
    <source>
        <dbReference type="EMBL" id="CDR49099.1"/>
    </source>
</evidence>
<dbReference type="EMBL" id="LK052958">
    <property type="protein sequence ID" value="CDR49099.1"/>
    <property type="molecule type" value="Genomic_DNA"/>
</dbReference>
<accession>A0A061BIC3</accession>
<protein>
    <submittedName>
        <fullName evidence="2">RHTO0S23e00606g1_1</fullName>
    </submittedName>
</protein>
<dbReference type="OrthoDB" id="197967at2759"/>